<sequence length="81" mass="9504">TILELHGAISDVGDADINAAEFYNSERSDVCIDFNFGDGFQWQSEYPWYIIEVKSKHFPTVFKQIEKNKKKVTEKLEFLRK</sequence>
<dbReference type="AlphaFoldDB" id="A0A6G0VQI9"/>
<dbReference type="Proteomes" id="UP000478052">
    <property type="component" value="Unassembled WGS sequence"/>
</dbReference>
<evidence type="ECO:0000313" key="1">
    <source>
        <dbReference type="EMBL" id="KAF0705715.1"/>
    </source>
</evidence>
<organism evidence="1 2">
    <name type="scientific">Aphis craccivora</name>
    <name type="common">Cowpea aphid</name>
    <dbReference type="NCBI Taxonomy" id="307492"/>
    <lineage>
        <taxon>Eukaryota</taxon>
        <taxon>Metazoa</taxon>
        <taxon>Ecdysozoa</taxon>
        <taxon>Arthropoda</taxon>
        <taxon>Hexapoda</taxon>
        <taxon>Insecta</taxon>
        <taxon>Pterygota</taxon>
        <taxon>Neoptera</taxon>
        <taxon>Paraneoptera</taxon>
        <taxon>Hemiptera</taxon>
        <taxon>Sternorrhyncha</taxon>
        <taxon>Aphidomorpha</taxon>
        <taxon>Aphidoidea</taxon>
        <taxon>Aphididae</taxon>
        <taxon>Aphidini</taxon>
        <taxon>Aphis</taxon>
        <taxon>Aphis</taxon>
    </lineage>
</organism>
<feature type="non-terminal residue" evidence="1">
    <location>
        <position position="1"/>
    </location>
</feature>
<name>A0A6G0VQI9_APHCR</name>
<gene>
    <name evidence="1" type="ORF">FWK35_00035323</name>
</gene>
<reference evidence="1 2" key="1">
    <citation type="submission" date="2019-08" db="EMBL/GenBank/DDBJ databases">
        <title>Whole genome of Aphis craccivora.</title>
        <authorList>
            <person name="Voronova N.V."/>
            <person name="Shulinski R.S."/>
            <person name="Bandarenka Y.V."/>
            <person name="Zhorov D.G."/>
            <person name="Warner D."/>
        </authorList>
    </citation>
    <scope>NUCLEOTIDE SEQUENCE [LARGE SCALE GENOMIC DNA]</scope>
    <source>
        <strain evidence="1">180601</strain>
        <tissue evidence="1">Whole Body</tissue>
    </source>
</reference>
<accession>A0A6G0VQI9</accession>
<protein>
    <submittedName>
        <fullName evidence="1">Uncharacterized protein</fullName>
    </submittedName>
</protein>
<feature type="non-terminal residue" evidence="1">
    <location>
        <position position="81"/>
    </location>
</feature>
<keyword evidence="2" id="KW-1185">Reference proteome</keyword>
<dbReference type="EMBL" id="VUJU01013157">
    <property type="protein sequence ID" value="KAF0705715.1"/>
    <property type="molecule type" value="Genomic_DNA"/>
</dbReference>
<comment type="caution">
    <text evidence="1">The sequence shown here is derived from an EMBL/GenBank/DDBJ whole genome shotgun (WGS) entry which is preliminary data.</text>
</comment>
<proteinExistence type="predicted"/>
<evidence type="ECO:0000313" key="2">
    <source>
        <dbReference type="Proteomes" id="UP000478052"/>
    </source>
</evidence>